<keyword evidence="1" id="KW-1133">Transmembrane helix</keyword>
<sequence>MNDLKIFFWWIFIIFTLSCCLLCVEARIRYRNKKGIDQDQGFSNKYKYFGQPIYNHQQKIQGYELLLREFDSQTQRWQLPSNVNNFPLSKIVHTVQKIDPKIIANIRFLSLNMTVSQISDFRAAYFFKWLLGVINHHQLLIEIDATDLCQANFVQRYRVLKILKQIDHPHIKITIENVDSSKKTYRIIKSYLPYTDFLKFDIHSFKKSPSHWIDITLAQWQRFASKEGTTPIVGKVENAAQVALADQLNINLRQGYAYGEPKRI</sequence>
<evidence type="ECO:0000256" key="1">
    <source>
        <dbReference type="SAM" id="Phobius"/>
    </source>
</evidence>
<dbReference type="InterPro" id="IPR035919">
    <property type="entry name" value="EAL_sf"/>
</dbReference>
<dbReference type="RefSeq" id="WP_191910928.1">
    <property type="nucleotide sequence ID" value="NZ_JABUXR010000003.1"/>
</dbReference>
<dbReference type="Pfam" id="PF00563">
    <property type="entry name" value="EAL"/>
    <property type="match status" value="1"/>
</dbReference>
<keyword evidence="1" id="KW-0812">Transmembrane</keyword>
<dbReference type="PROSITE" id="PS51257">
    <property type="entry name" value="PROKAR_LIPOPROTEIN"/>
    <property type="match status" value="1"/>
</dbReference>
<keyword evidence="4" id="KW-1185">Reference proteome</keyword>
<dbReference type="Gene3D" id="3.20.20.450">
    <property type="entry name" value="EAL domain"/>
    <property type="match status" value="1"/>
</dbReference>
<feature type="transmembrane region" description="Helical" evidence="1">
    <location>
        <begin position="6"/>
        <end position="24"/>
    </location>
</feature>
<gene>
    <name evidence="3" type="ORF">HUK45_02395</name>
</gene>
<comment type="caution">
    <text evidence="3">The sequence shown here is derived from an EMBL/GenBank/DDBJ whole genome shotgun (WGS) entry which is preliminary data.</text>
</comment>
<name>A0ABR8ZIS5_9LACO</name>
<dbReference type="PROSITE" id="PS50883">
    <property type="entry name" value="EAL"/>
    <property type="match status" value="1"/>
</dbReference>
<proteinExistence type="predicted"/>
<organism evidence="3 4">
    <name type="scientific">Limosilactobacillus urinaemulieris</name>
    <dbReference type="NCBI Taxonomy" id="2742600"/>
    <lineage>
        <taxon>Bacteria</taxon>
        <taxon>Bacillati</taxon>
        <taxon>Bacillota</taxon>
        <taxon>Bacilli</taxon>
        <taxon>Lactobacillales</taxon>
        <taxon>Lactobacillaceae</taxon>
        <taxon>Limosilactobacillus</taxon>
    </lineage>
</organism>
<feature type="domain" description="EAL" evidence="2">
    <location>
        <begin position="25"/>
        <end position="264"/>
    </location>
</feature>
<accession>A0ABR8ZIS5</accession>
<evidence type="ECO:0000313" key="3">
    <source>
        <dbReference type="EMBL" id="MBD8085122.1"/>
    </source>
</evidence>
<dbReference type="Proteomes" id="UP000645007">
    <property type="component" value="Unassembled WGS sequence"/>
</dbReference>
<evidence type="ECO:0000259" key="2">
    <source>
        <dbReference type="PROSITE" id="PS50883"/>
    </source>
</evidence>
<dbReference type="InterPro" id="IPR001633">
    <property type="entry name" value="EAL_dom"/>
</dbReference>
<reference evidence="3 4" key="1">
    <citation type="submission" date="2020-06" db="EMBL/GenBank/DDBJ databases">
        <title>Limosilactobacillus sp. nov.</title>
        <authorList>
            <person name="Ksiezarek M."/>
            <person name="Goncalves Ribeiro T."/>
            <person name="Rocha J."/>
            <person name="Grosso F."/>
            <person name="Peixe L."/>
        </authorList>
    </citation>
    <scope>NUCLEOTIDE SEQUENCE [LARGE SCALE GENOMIC DNA]</scope>
    <source>
        <strain evidence="4">c9Ua_26_M</strain>
    </source>
</reference>
<dbReference type="SUPFAM" id="SSF141868">
    <property type="entry name" value="EAL domain-like"/>
    <property type="match status" value="1"/>
</dbReference>
<protein>
    <submittedName>
        <fullName evidence="3">EAL domain-containing protein</fullName>
    </submittedName>
</protein>
<dbReference type="EMBL" id="JABUXR010000003">
    <property type="protein sequence ID" value="MBD8085122.1"/>
    <property type="molecule type" value="Genomic_DNA"/>
</dbReference>
<evidence type="ECO:0000313" key="4">
    <source>
        <dbReference type="Proteomes" id="UP000645007"/>
    </source>
</evidence>
<keyword evidence="1" id="KW-0472">Membrane</keyword>